<dbReference type="Proteomes" id="UP001626536">
    <property type="component" value="Plasmid pRX1"/>
</dbReference>
<dbReference type="RefSeq" id="WP_318655200.1">
    <property type="nucleotide sequence ID" value="NZ_CP136863.1"/>
</dbReference>
<keyword evidence="2" id="KW-0614">Plasmid</keyword>
<dbReference type="EMBL" id="CP136863">
    <property type="protein sequence ID" value="WOJ91774.1"/>
    <property type="molecule type" value="Genomic_DNA"/>
</dbReference>
<geneLocation type="plasmid" evidence="2 3">
    <name>pRX1</name>
</geneLocation>
<feature type="signal peptide" evidence="1">
    <location>
        <begin position="1"/>
        <end position="22"/>
    </location>
</feature>
<dbReference type="InterPro" id="IPR038140">
    <property type="entry name" value="DotD_sf"/>
</dbReference>
<keyword evidence="2" id="KW-0449">Lipoprotein</keyword>
<keyword evidence="3" id="KW-1185">Reference proteome</keyword>
<dbReference type="Pfam" id="PF16816">
    <property type="entry name" value="DotD"/>
    <property type="match status" value="1"/>
</dbReference>
<reference evidence="2 3" key="1">
    <citation type="submission" date="2023-10" db="EMBL/GenBank/DDBJ databases">
        <title>Novel methanotroph of the genus Methylocapsa from a subarctic wetland.</title>
        <authorList>
            <person name="Belova S.E."/>
            <person name="Oshkin I.Y."/>
            <person name="Miroshnikov K."/>
            <person name="Dedysh S.N."/>
        </authorList>
    </citation>
    <scope>NUCLEOTIDE SEQUENCE [LARGE SCALE GENOMIC DNA]</scope>
    <source>
        <strain evidence="2 3">RX1</strain>
        <plasmid evidence="2 3">pRX1</plasmid>
    </source>
</reference>
<dbReference type="Gene3D" id="3.55.50.60">
    <property type="entry name" value="DotD protein"/>
    <property type="match status" value="1"/>
</dbReference>
<feature type="chain" id="PRO_5046290800" evidence="1">
    <location>
        <begin position="23"/>
        <end position="157"/>
    </location>
</feature>
<proteinExistence type="predicted"/>
<sequence>MQANISLISCSLLMLTPLAGCATYPVATTVDVPGMPNPEIAMRESIHRVDAEMREIGQLKPGSSPRAAPPVVPGELDRVIAFEWNGPLDGAVEKLAKTIGYASSSNAALGAPPVPISIHTGPQRVYEILEAIGEAAGAQATVEVDPQHQRVQVIHHV</sequence>
<protein>
    <submittedName>
        <fullName evidence="2">DotD/TraH family lipoprotein</fullName>
    </submittedName>
</protein>
<evidence type="ECO:0000256" key="1">
    <source>
        <dbReference type="SAM" id="SignalP"/>
    </source>
</evidence>
<evidence type="ECO:0000313" key="3">
    <source>
        <dbReference type="Proteomes" id="UP001626536"/>
    </source>
</evidence>
<evidence type="ECO:0000313" key="2">
    <source>
        <dbReference type="EMBL" id="WOJ91774.1"/>
    </source>
</evidence>
<keyword evidence="1" id="KW-0732">Signal</keyword>
<gene>
    <name evidence="2" type="ORF">RZS28_18775</name>
</gene>
<name>A0ABZ0HZC6_9HYPH</name>
<accession>A0ABZ0HZC6</accession>
<organism evidence="2 3">
    <name type="scientific">Methylocapsa polymorpha</name>
    <dbReference type="NCBI Taxonomy" id="3080828"/>
    <lineage>
        <taxon>Bacteria</taxon>
        <taxon>Pseudomonadati</taxon>
        <taxon>Pseudomonadota</taxon>
        <taxon>Alphaproteobacteria</taxon>
        <taxon>Hyphomicrobiales</taxon>
        <taxon>Beijerinckiaceae</taxon>
        <taxon>Methylocapsa</taxon>
    </lineage>
</organism>
<dbReference type="InterPro" id="IPR031817">
    <property type="entry name" value="DotD"/>
</dbReference>